<dbReference type="Proteomes" id="UP000267096">
    <property type="component" value="Unassembled WGS sequence"/>
</dbReference>
<dbReference type="AlphaFoldDB" id="A0A0M3K9Z0"/>
<name>A0A0M3K9Z0_ANISI</name>
<dbReference type="EMBL" id="UYRR01033839">
    <property type="protein sequence ID" value="VDK59723.1"/>
    <property type="molecule type" value="Genomic_DNA"/>
</dbReference>
<reference evidence="3" key="1">
    <citation type="submission" date="2017-02" db="UniProtKB">
        <authorList>
            <consortium name="WormBaseParasite"/>
        </authorList>
    </citation>
    <scope>IDENTIFICATION</scope>
</reference>
<dbReference type="OrthoDB" id="5859672at2759"/>
<evidence type="ECO:0000313" key="3">
    <source>
        <dbReference type="WBParaSite" id="ASIM_0001778601-mRNA-1"/>
    </source>
</evidence>
<protein>
    <submittedName>
        <fullName evidence="3">PAS domain-containing protein</fullName>
    </submittedName>
</protein>
<organism evidence="3">
    <name type="scientific">Anisakis simplex</name>
    <name type="common">Herring worm</name>
    <dbReference type="NCBI Taxonomy" id="6269"/>
    <lineage>
        <taxon>Eukaryota</taxon>
        <taxon>Metazoa</taxon>
        <taxon>Ecdysozoa</taxon>
        <taxon>Nematoda</taxon>
        <taxon>Chromadorea</taxon>
        <taxon>Rhabditida</taxon>
        <taxon>Spirurina</taxon>
        <taxon>Ascaridomorpha</taxon>
        <taxon>Ascaridoidea</taxon>
        <taxon>Anisakidae</taxon>
        <taxon>Anisakis</taxon>
        <taxon>Anisakis simplex complex</taxon>
    </lineage>
</organism>
<accession>A0A0M3K9Z0</accession>
<evidence type="ECO:0000313" key="2">
    <source>
        <dbReference type="Proteomes" id="UP000267096"/>
    </source>
</evidence>
<dbReference type="WBParaSite" id="ASIM_0001778601-mRNA-1">
    <property type="protein sequence ID" value="ASIM_0001778601-mRNA-1"/>
    <property type="gene ID" value="ASIM_0001778601"/>
</dbReference>
<gene>
    <name evidence="1" type="ORF">ASIM_LOCUS17188</name>
</gene>
<sequence length="246" mass="28998">MRETAKRLGEEYWAIIDKNGKIHGNRTVDDFLEFDATHNGQRAQNAYIAFFVDYDQQDGFYEAFGQAYTDFGKVCARFVDRHGKNIKLCGGFRVLSRRLGADDDETRFRFIRFENADIHRAVEYRFKQAAMISSWGYEEGHYGSADMRRKTAEAIDYEGNVIKVSHAMDPIFFNKRVFVLTLLSPDTFYSQQYEAAPPRAHRTHRPIYHTPEQSDRNPQQRSYVYSHRLPEQHFHRQSAWKFFDPL</sequence>
<proteinExistence type="predicted"/>
<reference evidence="1 2" key="2">
    <citation type="submission" date="2018-11" db="EMBL/GenBank/DDBJ databases">
        <authorList>
            <consortium name="Pathogen Informatics"/>
        </authorList>
    </citation>
    <scope>NUCLEOTIDE SEQUENCE [LARGE SCALE GENOMIC DNA]</scope>
</reference>
<keyword evidence="2" id="KW-1185">Reference proteome</keyword>
<evidence type="ECO:0000313" key="1">
    <source>
        <dbReference type="EMBL" id="VDK59723.1"/>
    </source>
</evidence>